<dbReference type="Proteomes" id="UP000010953">
    <property type="component" value="Unassembled WGS sequence"/>
</dbReference>
<dbReference type="OrthoDB" id="979826at2"/>
<dbReference type="AlphaFoldDB" id="M7XBI9"/>
<gene>
    <name evidence="1" type="ORF">C943_03472</name>
</gene>
<accession>M7XBI9</accession>
<dbReference type="RefSeq" id="WP_008624489.1">
    <property type="nucleotide sequence ID" value="NZ_AMZY02000005.1"/>
</dbReference>
<keyword evidence="2" id="KW-1185">Reference proteome</keyword>
<evidence type="ECO:0000313" key="2">
    <source>
        <dbReference type="Proteomes" id="UP000010953"/>
    </source>
</evidence>
<dbReference type="EMBL" id="AMZY02000005">
    <property type="protein sequence ID" value="EMS34785.1"/>
    <property type="molecule type" value="Genomic_DNA"/>
</dbReference>
<organism evidence="1 2">
    <name type="scientific">Mariniradius saccharolyticus AK6</name>
    <dbReference type="NCBI Taxonomy" id="1239962"/>
    <lineage>
        <taxon>Bacteria</taxon>
        <taxon>Pseudomonadati</taxon>
        <taxon>Bacteroidota</taxon>
        <taxon>Cytophagia</taxon>
        <taxon>Cytophagales</taxon>
        <taxon>Cyclobacteriaceae</taxon>
        <taxon>Mariniradius</taxon>
    </lineage>
</organism>
<comment type="caution">
    <text evidence="1">The sequence shown here is derived from an EMBL/GenBank/DDBJ whole genome shotgun (WGS) entry which is preliminary data.</text>
</comment>
<protein>
    <submittedName>
        <fullName evidence="1">Uncharacterized protein</fullName>
    </submittedName>
</protein>
<reference evidence="1" key="1">
    <citation type="submission" date="2013-01" db="EMBL/GenBank/DDBJ databases">
        <title>Genome assembly of Mariniradius saccharolyticus AK6.</title>
        <authorList>
            <person name="Vaidya B."/>
            <person name="Khatri I."/>
            <person name="Tanuku N.R.S."/>
            <person name="Subramanian S."/>
            <person name="Pinnaka A."/>
        </authorList>
    </citation>
    <scope>NUCLEOTIDE SEQUENCE [LARGE SCALE GENOMIC DNA]</scope>
    <source>
        <strain evidence="1">AK6</strain>
    </source>
</reference>
<sequence length="134" mass="16078">MEINDYKEINALNKLLGKVKFQSDLDFYEFREFAASPIIAEIYKRLNEEFWNESVKLGYLRLEQRQNYKFEFDSAIGRTLRMRVDELTTQEKETLIKYDNIEFYVRTLISPLEVEEIELAKLVNYANERIKTST</sequence>
<evidence type="ECO:0000313" key="1">
    <source>
        <dbReference type="EMBL" id="EMS34785.1"/>
    </source>
</evidence>
<dbReference type="InParanoid" id="M7XBI9"/>
<proteinExistence type="predicted"/>
<dbReference type="STRING" id="1239962.C943_03472"/>
<name>M7XBI9_9BACT</name>